<dbReference type="OrthoDB" id="252464at2"/>
<dbReference type="RefSeq" id="WP_106521377.1">
    <property type="nucleotide sequence ID" value="NZ_PYGD01000001.1"/>
</dbReference>
<evidence type="ECO:0000313" key="2">
    <source>
        <dbReference type="EMBL" id="PSK94686.1"/>
    </source>
</evidence>
<dbReference type="InterPro" id="IPR050266">
    <property type="entry name" value="AB_hydrolase_sf"/>
</dbReference>
<keyword evidence="3" id="KW-1185">Reference proteome</keyword>
<accession>A0A2P8DBU2</accession>
<gene>
    <name evidence="2" type="ORF">B0I18_101846</name>
</gene>
<name>A0A2P8DBU2_9BACT</name>
<proteinExistence type="predicted"/>
<dbReference type="InterPro" id="IPR000073">
    <property type="entry name" value="AB_hydrolase_1"/>
</dbReference>
<evidence type="ECO:0000259" key="1">
    <source>
        <dbReference type="Pfam" id="PF00561"/>
    </source>
</evidence>
<organism evidence="2 3">
    <name type="scientific">Taibaiella chishuiensis</name>
    <dbReference type="NCBI Taxonomy" id="1434707"/>
    <lineage>
        <taxon>Bacteria</taxon>
        <taxon>Pseudomonadati</taxon>
        <taxon>Bacteroidota</taxon>
        <taxon>Chitinophagia</taxon>
        <taxon>Chitinophagales</taxon>
        <taxon>Chitinophagaceae</taxon>
        <taxon>Taibaiella</taxon>
    </lineage>
</organism>
<comment type="caution">
    <text evidence="2">The sequence shown here is derived from an EMBL/GenBank/DDBJ whole genome shotgun (WGS) entry which is preliminary data.</text>
</comment>
<dbReference type="PRINTS" id="PR00412">
    <property type="entry name" value="EPOXHYDRLASE"/>
</dbReference>
<dbReference type="SUPFAM" id="SSF53474">
    <property type="entry name" value="alpha/beta-Hydrolases"/>
    <property type="match status" value="1"/>
</dbReference>
<feature type="domain" description="AB hydrolase-1" evidence="1">
    <location>
        <begin position="12"/>
        <end position="240"/>
    </location>
</feature>
<protein>
    <submittedName>
        <fullName evidence="2">Pimeloyl-ACP methyl ester carboxylesterase</fullName>
    </submittedName>
</protein>
<dbReference type="GO" id="GO:0003824">
    <property type="term" value="F:catalytic activity"/>
    <property type="evidence" value="ECO:0007669"/>
    <property type="project" value="InterPro"/>
</dbReference>
<dbReference type="Proteomes" id="UP000240572">
    <property type="component" value="Unassembled WGS sequence"/>
</dbReference>
<sequence length="258" mass="28413">MIHYSKTGQGQPVLLVHGFPNDSSAWNNIVPALAAQYQVLLPDLPGAGQSPMPDTPLSMALMADALLEVLDREGIGKVLLAGHSMGGYTAMEFAVRYPERVKGISLVHSLASADSEEKKENRRKAMTLIRKGRSEQEMFLRGMAQNLFAGSFAEAHPEVVRNVVARGMQLSGEALCAFYQAIMDRSDKRDRLATFGFPLQWIIGDEDTATPMKEALEQCHLAPVNSVHLYSPCGHMSMDEYPERLAADLLAFFRFCPA</sequence>
<dbReference type="Pfam" id="PF00561">
    <property type="entry name" value="Abhydrolase_1"/>
    <property type="match status" value="1"/>
</dbReference>
<evidence type="ECO:0000313" key="3">
    <source>
        <dbReference type="Proteomes" id="UP000240572"/>
    </source>
</evidence>
<reference evidence="2 3" key="1">
    <citation type="submission" date="2018-03" db="EMBL/GenBank/DDBJ databases">
        <title>Genomic Encyclopedia of Type Strains, Phase III (KMG-III): the genomes of soil and plant-associated and newly described type strains.</title>
        <authorList>
            <person name="Whitman W."/>
        </authorList>
    </citation>
    <scope>NUCLEOTIDE SEQUENCE [LARGE SCALE GENOMIC DNA]</scope>
    <source>
        <strain evidence="2 3">CGMCC 1.12700</strain>
    </source>
</reference>
<dbReference type="EMBL" id="PYGD01000001">
    <property type="protein sequence ID" value="PSK94686.1"/>
    <property type="molecule type" value="Genomic_DNA"/>
</dbReference>
<dbReference type="PANTHER" id="PTHR43798">
    <property type="entry name" value="MONOACYLGLYCEROL LIPASE"/>
    <property type="match status" value="1"/>
</dbReference>
<dbReference type="InterPro" id="IPR000639">
    <property type="entry name" value="Epox_hydrolase-like"/>
</dbReference>
<dbReference type="Gene3D" id="3.40.50.1820">
    <property type="entry name" value="alpha/beta hydrolase"/>
    <property type="match status" value="1"/>
</dbReference>
<dbReference type="PRINTS" id="PR00111">
    <property type="entry name" value="ABHYDROLASE"/>
</dbReference>
<dbReference type="AlphaFoldDB" id="A0A2P8DBU2"/>
<dbReference type="InterPro" id="IPR029058">
    <property type="entry name" value="AB_hydrolase_fold"/>
</dbReference>